<reference evidence="3 4" key="1">
    <citation type="submission" date="2007-10" db="EMBL/GenBank/DDBJ databases">
        <title>Complete sequence of Desulfococcus oleovorans Hxd3.</title>
        <authorList>
            <consortium name="US DOE Joint Genome Institute"/>
            <person name="Copeland A."/>
            <person name="Lucas S."/>
            <person name="Lapidus A."/>
            <person name="Barry K."/>
            <person name="Glavina del Rio T."/>
            <person name="Dalin E."/>
            <person name="Tice H."/>
            <person name="Pitluck S."/>
            <person name="Kiss H."/>
            <person name="Brettin T."/>
            <person name="Bruce D."/>
            <person name="Detter J.C."/>
            <person name="Han C."/>
            <person name="Schmutz J."/>
            <person name="Larimer F."/>
            <person name="Land M."/>
            <person name="Hauser L."/>
            <person name="Kyrpides N."/>
            <person name="Kim E."/>
            <person name="Wawrik B."/>
            <person name="Richardson P."/>
        </authorList>
    </citation>
    <scope>NUCLEOTIDE SEQUENCE [LARGE SCALE GENOMIC DNA]</scope>
    <source>
        <strain evidence="4">DSM 6200 / JCM 39069 / Hxd3</strain>
    </source>
</reference>
<sequence>MMRTRFIFSGSGGQGVITAAVILGEAAAIYEGLNAVQAQSYGPEARGGAARAELIISDYPINFPRVNNANVLVCLTQAAYNKYYEAIRPGGLLVTDSRHVKTSKSVDARQIELPLFQAATETVGNPIVLNICMVGAVTALTGVVKKASVEKALVAHVPADYLELNQQAFALGYELGAPYAM</sequence>
<dbReference type="HOGENOM" id="CLU_087284_0_0_7"/>
<dbReference type="InterPro" id="IPR052554">
    <property type="entry name" value="2-oxoglutarate_synth_KorC"/>
</dbReference>
<evidence type="ECO:0000313" key="4">
    <source>
        <dbReference type="Proteomes" id="UP000008561"/>
    </source>
</evidence>
<dbReference type="STRING" id="96561.Dole_3019"/>
<dbReference type="OrthoDB" id="9789125at2"/>
<dbReference type="RefSeq" id="WP_012176433.1">
    <property type="nucleotide sequence ID" value="NC_009943.1"/>
</dbReference>
<organism evidence="3 4">
    <name type="scientific">Desulfosudis oleivorans (strain DSM 6200 / JCM 39069 / Hxd3)</name>
    <name type="common">Desulfococcus oleovorans</name>
    <dbReference type="NCBI Taxonomy" id="96561"/>
    <lineage>
        <taxon>Bacteria</taxon>
        <taxon>Pseudomonadati</taxon>
        <taxon>Thermodesulfobacteriota</taxon>
        <taxon>Desulfobacteria</taxon>
        <taxon>Desulfobacterales</taxon>
        <taxon>Desulfosudaceae</taxon>
        <taxon>Desulfosudis</taxon>
    </lineage>
</organism>
<evidence type="ECO:0000313" key="3">
    <source>
        <dbReference type="EMBL" id="ABW68822.1"/>
    </source>
</evidence>
<dbReference type="InterPro" id="IPR002869">
    <property type="entry name" value="Pyrv_flavodox_OxRed_cen"/>
</dbReference>
<proteinExistence type="predicted"/>
<evidence type="ECO:0000259" key="2">
    <source>
        <dbReference type="Pfam" id="PF01558"/>
    </source>
</evidence>
<dbReference type="eggNOG" id="COG1014">
    <property type="taxonomic scope" value="Bacteria"/>
</dbReference>
<dbReference type="AlphaFoldDB" id="A8ZZ49"/>
<dbReference type="EMBL" id="CP000859">
    <property type="protein sequence ID" value="ABW68822.1"/>
    <property type="molecule type" value="Genomic_DNA"/>
</dbReference>
<name>A8ZZ49_DESOH</name>
<dbReference type="InterPro" id="IPR019752">
    <property type="entry name" value="Pyrv/ketoisovalerate_OxRed_cat"/>
</dbReference>
<dbReference type="Gene3D" id="3.40.920.10">
    <property type="entry name" value="Pyruvate-ferredoxin oxidoreductase, PFOR, domain III"/>
    <property type="match status" value="1"/>
</dbReference>
<keyword evidence="4" id="KW-1185">Reference proteome</keyword>
<dbReference type="PANTHER" id="PTHR42730:SF1">
    <property type="entry name" value="2-OXOGLUTARATE SYNTHASE SUBUNIT KORC"/>
    <property type="match status" value="1"/>
</dbReference>
<dbReference type="Pfam" id="PF01558">
    <property type="entry name" value="POR"/>
    <property type="match status" value="1"/>
</dbReference>
<dbReference type="GO" id="GO:0047553">
    <property type="term" value="F:2-oxoglutarate synthase activity"/>
    <property type="evidence" value="ECO:0007669"/>
    <property type="project" value="UniProtKB-EC"/>
</dbReference>
<dbReference type="EC" id="1.2.7.3" evidence="3"/>
<dbReference type="KEGG" id="dol:Dole_3019"/>
<protein>
    <submittedName>
        <fullName evidence="3">2-oxoglutarate synthase</fullName>
        <ecNumber evidence="3">1.2.7.3</ecNumber>
    </submittedName>
</protein>
<gene>
    <name evidence="3" type="ordered locus">Dole_3019</name>
</gene>
<keyword evidence="1 3" id="KW-0560">Oxidoreductase</keyword>
<dbReference type="Proteomes" id="UP000008561">
    <property type="component" value="Chromosome"/>
</dbReference>
<feature type="domain" description="Pyruvate/ketoisovalerate oxidoreductase catalytic" evidence="2">
    <location>
        <begin position="12"/>
        <end position="174"/>
    </location>
</feature>
<evidence type="ECO:0000256" key="1">
    <source>
        <dbReference type="ARBA" id="ARBA00023002"/>
    </source>
</evidence>
<dbReference type="PANTHER" id="PTHR42730">
    <property type="entry name" value="2-OXOGLUTARATE SYNTHASE SUBUNIT KORC"/>
    <property type="match status" value="1"/>
</dbReference>
<dbReference type="SUPFAM" id="SSF53323">
    <property type="entry name" value="Pyruvate-ferredoxin oxidoreductase, PFOR, domain III"/>
    <property type="match status" value="1"/>
</dbReference>
<accession>A8ZZ49</accession>